<proteinExistence type="predicted"/>
<feature type="region of interest" description="Disordered" evidence="1">
    <location>
        <begin position="63"/>
        <end position="158"/>
    </location>
</feature>
<comment type="caution">
    <text evidence="2">The sequence shown here is derived from an EMBL/GenBank/DDBJ whole genome shotgun (WGS) entry which is preliminary data.</text>
</comment>
<feature type="compositionally biased region" description="Acidic residues" evidence="1">
    <location>
        <begin position="120"/>
        <end position="134"/>
    </location>
</feature>
<protein>
    <submittedName>
        <fullName evidence="2">Uncharacterized protein</fullName>
    </submittedName>
</protein>
<accession>A0A1D3D3S5</accession>
<feature type="compositionally biased region" description="Basic and acidic residues" evidence="1">
    <location>
        <begin position="71"/>
        <end position="85"/>
    </location>
</feature>
<feature type="compositionally biased region" description="Low complexity" evidence="1">
    <location>
        <begin position="105"/>
        <end position="119"/>
    </location>
</feature>
<dbReference type="AlphaFoldDB" id="A0A1D3D3S5"/>
<reference evidence="2 3" key="1">
    <citation type="journal article" date="2016" name="BMC Genomics">
        <title>Comparative genomics reveals Cyclospora cayetanensis possesses coccidia-like metabolism and invasion components but unique surface antigens.</title>
        <authorList>
            <person name="Liu S."/>
            <person name="Wang L."/>
            <person name="Zheng H."/>
            <person name="Xu Z."/>
            <person name="Roellig D.M."/>
            <person name="Li N."/>
            <person name="Frace M.A."/>
            <person name="Tang K."/>
            <person name="Arrowood M.J."/>
            <person name="Moss D.M."/>
            <person name="Zhang L."/>
            <person name="Feng Y."/>
            <person name="Xiao L."/>
        </authorList>
    </citation>
    <scope>NUCLEOTIDE SEQUENCE [LARGE SCALE GENOMIC DNA]</scope>
    <source>
        <strain evidence="2 3">CHN_HEN01</strain>
    </source>
</reference>
<evidence type="ECO:0000256" key="1">
    <source>
        <dbReference type="SAM" id="MobiDB-lite"/>
    </source>
</evidence>
<dbReference type="Proteomes" id="UP000095192">
    <property type="component" value="Unassembled WGS sequence"/>
</dbReference>
<organism evidence="2 3">
    <name type="scientific">Cyclospora cayetanensis</name>
    <dbReference type="NCBI Taxonomy" id="88456"/>
    <lineage>
        <taxon>Eukaryota</taxon>
        <taxon>Sar</taxon>
        <taxon>Alveolata</taxon>
        <taxon>Apicomplexa</taxon>
        <taxon>Conoidasida</taxon>
        <taxon>Coccidia</taxon>
        <taxon>Eucoccidiorida</taxon>
        <taxon>Eimeriorina</taxon>
        <taxon>Eimeriidae</taxon>
        <taxon>Cyclospora</taxon>
    </lineage>
</organism>
<sequence>MGKASAPLSRRVGEGQAGGKASSAEDAEAVPCVWLQQEDALLFAAESEAAASVLREALSMTNWLRTSAATDPRKGLSTREPKSEGGGRSVEAPFFGESLRALLTSSEEGGPPSASAAALGEEDETPTVQGEEEATVSFRNAGAADDEGSCSGNRGESRRRLVKQFLSSLAIENKKGLIPSP</sequence>
<feature type="region of interest" description="Disordered" evidence="1">
    <location>
        <begin position="1"/>
        <end position="27"/>
    </location>
</feature>
<name>A0A1D3D3S5_9EIME</name>
<dbReference type="InParanoid" id="A0A1D3D3S5"/>
<dbReference type="EMBL" id="JROU02000856">
    <property type="protein sequence ID" value="OEH78094.1"/>
    <property type="molecule type" value="Genomic_DNA"/>
</dbReference>
<gene>
    <name evidence="2" type="ORF">cyc_08201</name>
</gene>
<dbReference type="VEuPathDB" id="ToxoDB:cyc_08201"/>
<evidence type="ECO:0000313" key="3">
    <source>
        <dbReference type="Proteomes" id="UP000095192"/>
    </source>
</evidence>
<evidence type="ECO:0000313" key="2">
    <source>
        <dbReference type="EMBL" id="OEH78094.1"/>
    </source>
</evidence>
<keyword evidence="3" id="KW-1185">Reference proteome</keyword>